<evidence type="ECO:0008006" key="3">
    <source>
        <dbReference type="Google" id="ProtNLM"/>
    </source>
</evidence>
<dbReference type="GO" id="GO:0005524">
    <property type="term" value="F:ATP binding"/>
    <property type="evidence" value="ECO:0007669"/>
    <property type="project" value="InterPro"/>
</dbReference>
<dbReference type="RefSeq" id="WP_185257987.1">
    <property type="nucleotide sequence ID" value="NZ_AP023368.1"/>
</dbReference>
<dbReference type="SUPFAM" id="SSF52540">
    <property type="entry name" value="P-loop containing nucleoside triphosphate hydrolases"/>
    <property type="match status" value="1"/>
</dbReference>
<accession>A0A7I8DJQ0</accession>
<evidence type="ECO:0000313" key="1">
    <source>
        <dbReference type="EMBL" id="BCJ97574.1"/>
    </source>
</evidence>
<name>A0A7I8DJQ0_9FIRM</name>
<dbReference type="PANTHER" id="PTHR11070:SF2">
    <property type="entry name" value="ATP-DEPENDENT DNA HELICASE SRS2"/>
    <property type="match status" value="1"/>
</dbReference>
<proteinExistence type="predicted"/>
<dbReference type="GO" id="GO:0000725">
    <property type="term" value="P:recombinational repair"/>
    <property type="evidence" value="ECO:0007669"/>
    <property type="project" value="TreeGrafter"/>
</dbReference>
<dbReference type="GO" id="GO:0043138">
    <property type="term" value="F:3'-5' DNA helicase activity"/>
    <property type="evidence" value="ECO:0007669"/>
    <property type="project" value="TreeGrafter"/>
</dbReference>
<gene>
    <name evidence="1" type="ORF">bsdcttw_06150</name>
</gene>
<reference evidence="1 2" key="1">
    <citation type="submission" date="2020-08" db="EMBL/GenBank/DDBJ databases">
        <title>Draft genome sequencing of an Anaerocolumna strain isolated from anoxic soil subjected to BSD treatment.</title>
        <authorList>
            <person name="Uek A."/>
            <person name="Tonouchi A."/>
        </authorList>
    </citation>
    <scope>NUCLEOTIDE SEQUENCE [LARGE SCALE GENOMIC DNA]</scope>
    <source>
        <strain evidence="1 2">CTTW</strain>
    </source>
</reference>
<reference evidence="1 2" key="2">
    <citation type="submission" date="2020-08" db="EMBL/GenBank/DDBJ databases">
        <authorList>
            <person name="Ueki A."/>
            <person name="Tonouchi A."/>
        </authorList>
    </citation>
    <scope>NUCLEOTIDE SEQUENCE [LARGE SCALE GENOMIC DNA]</scope>
    <source>
        <strain evidence="1 2">CTTW</strain>
    </source>
</reference>
<dbReference type="PANTHER" id="PTHR11070">
    <property type="entry name" value="UVRD / RECB / PCRA DNA HELICASE FAMILY MEMBER"/>
    <property type="match status" value="1"/>
</dbReference>
<protein>
    <recommendedName>
        <fullName evidence="3">DNA helicase</fullName>
    </recommendedName>
</protein>
<dbReference type="Pfam" id="PF13245">
    <property type="entry name" value="AAA_19"/>
    <property type="match status" value="1"/>
</dbReference>
<keyword evidence="2" id="KW-1185">Reference proteome</keyword>
<evidence type="ECO:0000313" key="2">
    <source>
        <dbReference type="Proteomes" id="UP000515703"/>
    </source>
</evidence>
<dbReference type="GO" id="GO:0003677">
    <property type="term" value="F:DNA binding"/>
    <property type="evidence" value="ECO:0007669"/>
    <property type="project" value="InterPro"/>
</dbReference>
<sequence>MPIRLWPSDYEKKEHISKEEKALLRNAAKNFNEGHIVVGIDPVGMSSDSARMGMYISPKEGLVTFTILNGSIETKNVDAYAAGVSIVETRIYQRLLDSKSLIVKNSNYKILKFPYKHIFMFYDQELSSIKLTEEQIDIIGTKVTGKFFTPLTSYGKVKYISDLNIFKGIEKDFDCSFNELTDMEERAIFERLAPEYTVVMNEIEKVTIKETKAQISEDDLKITGKEMEYKTFFLDEFQVALVNDMGKGHRVLLANPGSGKSVLLLSKAFKYASLYKDANVLLTCFNDNLSDSYIFKRSCADFGFNNNLHIMTFHKLVKKIYEECLHSRCESHIATEEEIRYCIECIRQGVIKLSFKAIFIDEVQIFDPLYLELCYLLLNKSEDGVFLMAGDLNQTVRSQSRRGDAPWKKINTVSLDFTGRVRYIKKNYRNSKRIGEYLNRMLCHMNKRMDMLDMIVLKEYDYDTFTVGDKQTLALKIETGVDRFVITNKVVEAIVEITQKHKISYSDIAILFPYRQYKLLKYYFLYWVQQALDDKGIPYSMIINDGIVTKKKYSDTNGVVLSTIDSSLGLDFKAVIVAGLYPYNYVFDDKLTKKKISSWNTISKLSPDQQEKVQIHMRKVYTACSRARDILYVISDLETETPLEEILKV</sequence>
<dbReference type="EMBL" id="AP023368">
    <property type="protein sequence ID" value="BCJ97574.1"/>
    <property type="molecule type" value="Genomic_DNA"/>
</dbReference>
<dbReference type="Gene3D" id="3.40.50.300">
    <property type="entry name" value="P-loop containing nucleotide triphosphate hydrolases"/>
    <property type="match status" value="2"/>
</dbReference>
<dbReference type="InterPro" id="IPR027417">
    <property type="entry name" value="P-loop_NTPase"/>
</dbReference>
<dbReference type="Proteomes" id="UP000515703">
    <property type="component" value="Chromosome"/>
</dbReference>
<dbReference type="AlphaFoldDB" id="A0A7I8DJQ0"/>
<dbReference type="InterPro" id="IPR000212">
    <property type="entry name" value="DNA_helicase_UvrD/REP"/>
</dbReference>
<dbReference type="KEGG" id="acht:bsdcttw_06150"/>
<organism evidence="1 2">
    <name type="scientific">Anaerocolumna chitinilytica</name>
    <dbReference type="NCBI Taxonomy" id="1727145"/>
    <lineage>
        <taxon>Bacteria</taxon>
        <taxon>Bacillati</taxon>
        <taxon>Bacillota</taxon>
        <taxon>Clostridia</taxon>
        <taxon>Lachnospirales</taxon>
        <taxon>Lachnospiraceae</taxon>
        <taxon>Anaerocolumna</taxon>
    </lineage>
</organism>